<feature type="compositionally biased region" description="Pro residues" evidence="1">
    <location>
        <begin position="48"/>
        <end position="63"/>
    </location>
</feature>
<evidence type="ECO:0000313" key="3">
    <source>
        <dbReference type="Proteomes" id="UP001556367"/>
    </source>
</evidence>
<proteinExistence type="predicted"/>
<gene>
    <name evidence="2" type="ORF">HGRIS_005259</name>
</gene>
<comment type="caution">
    <text evidence="2">The sequence shown here is derived from an EMBL/GenBank/DDBJ whole genome shotgun (WGS) entry which is preliminary data.</text>
</comment>
<feature type="compositionally biased region" description="Polar residues" evidence="1">
    <location>
        <begin position="17"/>
        <end position="35"/>
    </location>
</feature>
<accession>A0ABR3JFG0</accession>
<sequence length="134" mass="15186">MDDDTRLLEVERQLAQQKEASHNLNQHFEDMQSTLERIESMFRGTTHPDPPPPPPPPPPPDTPDPLDADSATAKSQSHRLKPAAPSDFDGDRANGRNFLNSCRLYIKLLPEHFRSDQDKIQWALSTALPVQLHF</sequence>
<dbReference type="EMBL" id="JASNQZ010000008">
    <property type="protein sequence ID" value="KAL0954113.1"/>
    <property type="molecule type" value="Genomic_DNA"/>
</dbReference>
<keyword evidence="3" id="KW-1185">Reference proteome</keyword>
<reference evidence="3" key="1">
    <citation type="submission" date="2024-06" db="EMBL/GenBank/DDBJ databases">
        <title>Multi-omics analyses provide insights into the biosynthesis of the anticancer antibiotic pleurotin in Hohenbuehelia grisea.</title>
        <authorList>
            <person name="Weaver J.A."/>
            <person name="Alberti F."/>
        </authorList>
    </citation>
    <scope>NUCLEOTIDE SEQUENCE [LARGE SCALE GENOMIC DNA]</scope>
    <source>
        <strain evidence="3">T-177</strain>
    </source>
</reference>
<name>A0ABR3JFG0_9AGAR</name>
<evidence type="ECO:0000313" key="2">
    <source>
        <dbReference type="EMBL" id="KAL0954113.1"/>
    </source>
</evidence>
<protein>
    <submittedName>
        <fullName evidence="2">Uncharacterized protein</fullName>
    </submittedName>
</protein>
<organism evidence="2 3">
    <name type="scientific">Hohenbuehelia grisea</name>
    <dbReference type="NCBI Taxonomy" id="104357"/>
    <lineage>
        <taxon>Eukaryota</taxon>
        <taxon>Fungi</taxon>
        <taxon>Dikarya</taxon>
        <taxon>Basidiomycota</taxon>
        <taxon>Agaricomycotina</taxon>
        <taxon>Agaricomycetes</taxon>
        <taxon>Agaricomycetidae</taxon>
        <taxon>Agaricales</taxon>
        <taxon>Pleurotineae</taxon>
        <taxon>Pleurotaceae</taxon>
        <taxon>Hohenbuehelia</taxon>
    </lineage>
</organism>
<evidence type="ECO:0000256" key="1">
    <source>
        <dbReference type="SAM" id="MobiDB-lite"/>
    </source>
</evidence>
<feature type="region of interest" description="Disordered" evidence="1">
    <location>
        <begin position="17"/>
        <end position="94"/>
    </location>
</feature>
<dbReference type="Proteomes" id="UP001556367">
    <property type="component" value="Unassembled WGS sequence"/>
</dbReference>